<dbReference type="GO" id="GO:0000155">
    <property type="term" value="F:phosphorelay sensor kinase activity"/>
    <property type="evidence" value="ECO:0007669"/>
    <property type="project" value="InterPro"/>
</dbReference>
<keyword evidence="7" id="KW-0812">Transmembrane</keyword>
<dbReference type="EC" id="2.7.13.3" evidence="2"/>
<dbReference type="PANTHER" id="PTHR43047">
    <property type="entry name" value="TWO-COMPONENT HISTIDINE PROTEIN KINASE"/>
    <property type="match status" value="1"/>
</dbReference>
<dbReference type="Gene3D" id="3.30.565.10">
    <property type="entry name" value="Histidine kinase-like ATPase, C-terminal domain"/>
    <property type="match status" value="1"/>
</dbReference>
<evidence type="ECO:0000256" key="6">
    <source>
        <dbReference type="SAM" id="MobiDB-lite"/>
    </source>
</evidence>
<dbReference type="CDD" id="cd16922">
    <property type="entry name" value="HATPase_EvgS-ArcB-TorS-like"/>
    <property type="match status" value="1"/>
</dbReference>
<feature type="region of interest" description="Disordered" evidence="6">
    <location>
        <begin position="1"/>
        <end position="35"/>
    </location>
</feature>
<dbReference type="Gene3D" id="1.10.287.130">
    <property type="match status" value="1"/>
</dbReference>
<organism evidence="9 10">
    <name type="scientific">Plesiocystis pacifica SIR-1</name>
    <dbReference type="NCBI Taxonomy" id="391625"/>
    <lineage>
        <taxon>Bacteria</taxon>
        <taxon>Pseudomonadati</taxon>
        <taxon>Myxococcota</taxon>
        <taxon>Polyangia</taxon>
        <taxon>Nannocystales</taxon>
        <taxon>Nannocystaceae</taxon>
        <taxon>Plesiocystis</taxon>
    </lineage>
</organism>
<dbReference type="CDD" id="cd00082">
    <property type="entry name" value="HisKA"/>
    <property type="match status" value="1"/>
</dbReference>
<dbReference type="PROSITE" id="PS50109">
    <property type="entry name" value="HIS_KIN"/>
    <property type="match status" value="1"/>
</dbReference>
<dbReference type="GO" id="GO:0005886">
    <property type="term" value="C:plasma membrane"/>
    <property type="evidence" value="ECO:0007669"/>
    <property type="project" value="TreeGrafter"/>
</dbReference>
<dbReference type="SUPFAM" id="SSF55874">
    <property type="entry name" value="ATPase domain of HSP90 chaperone/DNA topoisomerase II/histidine kinase"/>
    <property type="match status" value="1"/>
</dbReference>
<reference evidence="9 10" key="1">
    <citation type="submission" date="2007-06" db="EMBL/GenBank/DDBJ databases">
        <authorList>
            <person name="Shimkets L."/>
            <person name="Ferriera S."/>
            <person name="Johnson J."/>
            <person name="Kravitz S."/>
            <person name="Beeson K."/>
            <person name="Sutton G."/>
            <person name="Rogers Y.-H."/>
            <person name="Friedman R."/>
            <person name="Frazier M."/>
            <person name="Venter J.C."/>
        </authorList>
    </citation>
    <scope>NUCLEOTIDE SEQUENCE [LARGE SCALE GENOMIC DNA]</scope>
    <source>
        <strain evidence="9 10">SIR-1</strain>
    </source>
</reference>
<dbReference type="Pfam" id="PF00512">
    <property type="entry name" value="HisKA"/>
    <property type="match status" value="1"/>
</dbReference>
<feature type="compositionally biased region" description="Basic and acidic residues" evidence="6">
    <location>
        <begin position="650"/>
        <end position="659"/>
    </location>
</feature>
<dbReference type="STRING" id="391625.PPSIR1_22951"/>
<dbReference type="SMART" id="SM00388">
    <property type="entry name" value="HisKA"/>
    <property type="match status" value="1"/>
</dbReference>
<dbReference type="InterPro" id="IPR036890">
    <property type="entry name" value="HATPase_C_sf"/>
</dbReference>
<dbReference type="SUPFAM" id="SSF47384">
    <property type="entry name" value="Homodimeric domain of signal transducing histidine kinase"/>
    <property type="match status" value="1"/>
</dbReference>
<keyword evidence="5 9" id="KW-0418">Kinase</keyword>
<evidence type="ECO:0000256" key="2">
    <source>
        <dbReference type="ARBA" id="ARBA00012438"/>
    </source>
</evidence>
<name>A6G2L3_9BACT</name>
<dbReference type="EMBL" id="ABCS01000015">
    <property type="protein sequence ID" value="EDM79950.1"/>
    <property type="molecule type" value="Genomic_DNA"/>
</dbReference>
<dbReference type="InterPro" id="IPR003661">
    <property type="entry name" value="HisK_dim/P_dom"/>
</dbReference>
<accession>A6G2L3</accession>
<feature type="transmembrane region" description="Helical" evidence="7">
    <location>
        <begin position="78"/>
        <end position="96"/>
    </location>
</feature>
<dbReference type="FunFam" id="3.30.565.10:FF:000049">
    <property type="entry name" value="Two-component sensor histidine kinase"/>
    <property type="match status" value="1"/>
</dbReference>
<feature type="region of interest" description="Disordered" evidence="6">
    <location>
        <begin position="625"/>
        <end position="679"/>
    </location>
</feature>
<dbReference type="GO" id="GO:0009927">
    <property type="term" value="F:histidine phosphotransfer kinase activity"/>
    <property type="evidence" value="ECO:0007669"/>
    <property type="project" value="TreeGrafter"/>
</dbReference>
<gene>
    <name evidence="9" type="ORF">PPSIR1_22951</name>
</gene>
<dbReference type="InterPro" id="IPR003594">
    <property type="entry name" value="HATPase_dom"/>
</dbReference>
<keyword evidence="3" id="KW-0597">Phosphoprotein</keyword>
<keyword evidence="10" id="KW-1185">Reference proteome</keyword>
<feature type="domain" description="Histidine kinase" evidence="8">
    <location>
        <begin position="383"/>
        <end position="598"/>
    </location>
</feature>
<feature type="compositionally biased region" description="Basic and acidic residues" evidence="6">
    <location>
        <begin position="625"/>
        <end position="642"/>
    </location>
</feature>
<dbReference type="Pfam" id="PF02518">
    <property type="entry name" value="HATPase_c"/>
    <property type="match status" value="1"/>
</dbReference>
<dbReference type="PRINTS" id="PR00344">
    <property type="entry name" value="BCTRLSENSOR"/>
</dbReference>
<evidence type="ECO:0000256" key="4">
    <source>
        <dbReference type="ARBA" id="ARBA00022679"/>
    </source>
</evidence>
<proteinExistence type="predicted"/>
<dbReference type="InterPro" id="IPR005467">
    <property type="entry name" value="His_kinase_dom"/>
</dbReference>
<keyword evidence="7" id="KW-0472">Membrane</keyword>
<dbReference type="InterPro" id="IPR004358">
    <property type="entry name" value="Sig_transdc_His_kin-like_C"/>
</dbReference>
<comment type="catalytic activity">
    <reaction evidence="1">
        <text>ATP + protein L-histidine = ADP + protein N-phospho-L-histidine.</text>
        <dbReference type="EC" id="2.7.13.3"/>
    </reaction>
</comment>
<feature type="transmembrane region" description="Helical" evidence="7">
    <location>
        <begin position="148"/>
        <end position="167"/>
    </location>
</feature>
<evidence type="ECO:0000256" key="5">
    <source>
        <dbReference type="ARBA" id="ARBA00022777"/>
    </source>
</evidence>
<evidence type="ECO:0000313" key="9">
    <source>
        <dbReference type="EMBL" id="EDM79950.1"/>
    </source>
</evidence>
<evidence type="ECO:0000256" key="3">
    <source>
        <dbReference type="ARBA" id="ARBA00022553"/>
    </source>
</evidence>
<evidence type="ECO:0000256" key="1">
    <source>
        <dbReference type="ARBA" id="ARBA00000085"/>
    </source>
</evidence>
<keyword evidence="7" id="KW-1133">Transmembrane helix</keyword>
<protein>
    <recommendedName>
        <fullName evidence="2">histidine kinase</fullName>
        <ecNumber evidence="2">2.7.13.3</ecNumber>
    </recommendedName>
</protein>
<feature type="transmembrane region" description="Helical" evidence="7">
    <location>
        <begin position="44"/>
        <end position="66"/>
    </location>
</feature>
<sequence>MDALSAAPHERQVPKPRRRSVTGPLPALSPADSGSRSGRLLRPLLTVTIVASVVHLGFALSLLLLLDMGEVLLARARPIAVFVVGLTTALSLASSLRTSTSEANTPSLDRLVRTAPAVFGLMPPIASVLALVVTVFGRGLGVEQGLQLTVAVLAATSAPGLLVALGLEQIGSTFAARGRLGVAASPSGAARDPDPDPGSSAIYIQGSIQGGAFRRRGDAALSGVRSEAQDGANTFAPPSLARRLVRQSIGLLVASGLLMLAHSLLHGGELLEWFVSPRALLAGLASTGTTALIVLSAASAGRSPGRDVRALANRLDAIGWNDARSARRPLAGPVRLTSFDAVGELFRNLEQLRARLAEDVSTYQRALDRTHDADQAKGEFLAAVSHELRTPLNSIMGFAQLLLETKLNDSQVEDVKLILAGGRQLHELIADILDLSMIESGELDLRVQHCALDELVAELVDIHQAQVRDRELELVADVADDLPTIECDRRRIGQVLTNLMSNAIKFTETGSVTVRARLEQDDYVSIAVIDTGIGIAESELPGVFEEYRQAGERKRKAKGTGLGLAIARRIVQAHGGRLEAESTLGEGSTFRLTLPLDASEHVSAHASRSAMALAVVRAYKKDRRLRDEDRRLTESKADRRTVDAGPPGGGDERRGQAERRRAKPDRRRPPEPLDDGGAW</sequence>
<evidence type="ECO:0000259" key="8">
    <source>
        <dbReference type="PROSITE" id="PS50109"/>
    </source>
</evidence>
<evidence type="ECO:0000256" key="7">
    <source>
        <dbReference type="SAM" id="Phobius"/>
    </source>
</evidence>
<evidence type="ECO:0000313" key="10">
    <source>
        <dbReference type="Proteomes" id="UP000005801"/>
    </source>
</evidence>
<dbReference type="eggNOG" id="COG2205">
    <property type="taxonomic scope" value="Bacteria"/>
</dbReference>
<comment type="caution">
    <text evidence="9">The sequence shown here is derived from an EMBL/GenBank/DDBJ whole genome shotgun (WGS) entry which is preliminary data.</text>
</comment>
<feature type="transmembrane region" description="Helical" evidence="7">
    <location>
        <begin position="117"/>
        <end position="136"/>
    </location>
</feature>
<dbReference type="SMART" id="SM00387">
    <property type="entry name" value="HATPase_c"/>
    <property type="match status" value="1"/>
</dbReference>
<dbReference type="PANTHER" id="PTHR43047:SF72">
    <property type="entry name" value="OSMOSENSING HISTIDINE PROTEIN KINASE SLN1"/>
    <property type="match status" value="1"/>
</dbReference>
<dbReference type="AlphaFoldDB" id="A6G2L3"/>
<dbReference type="Proteomes" id="UP000005801">
    <property type="component" value="Unassembled WGS sequence"/>
</dbReference>
<dbReference type="InterPro" id="IPR036097">
    <property type="entry name" value="HisK_dim/P_sf"/>
</dbReference>
<keyword evidence="4" id="KW-0808">Transferase</keyword>